<dbReference type="Proteomes" id="UP000003327">
    <property type="component" value="Unassembled WGS sequence"/>
</dbReference>
<dbReference type="HOGENOM" id="CLU_166138_0_0_10"/>
<protein>
    <recommendedName>
        <fullName evidence="4">DUF4168 domain-containing protein</fullName>
    </recommendedName>
</protein>
<feature type="signal peptide" evidence="1">
    <location>
        <begin position="1"/>
        <end position="30"/>
    </location>
</feature>
<sequence length="131" mass="14782">MTPLTKERKMNMKKIVLTVVAVMSMTMAFAAGENDNNTATTNAYKFNLSTYALSRALNLNQDQVDVVEDINRTFSAEMMNAAVSDSSEREAKVNAAIKKDLSYMHYVLNNSQYREYVKLLNVTLNNRGLNK</sequence>
<keyword evidence="3" id="KW-1185">Reference proteome</keyword>
<dbReference type="EMBL" id="ACVA01000019">
    <property type="protein sequence ID" value="EEX19135.1"/>
    <property type="molecule type" value="Genomic_DNA"/>
</dbReference>
<accession>C9MMT5</accession>
<organism evidence="2 3">
    <name type="scientific">Prevotella veroralis F0319</name>
    <dbReference type="NCBI Taxonomy" id="649761"/>
    <lineage>
        <taxon>Bacteria</taxon>
        <taxon>Pseudomonadati</taxon>
        <taxon>Bacteroidota</taxon>
        <taxon>Bacteroidia</taxon>
        <taxon>Bacteroidales</taxon>
        <taxon>Prevotellaceae</taxon>
        <taxon>Prevotella</taxon>
    </lineage>
</organism>
<evidence type="ECO:0008006" key="4">
    <source>
        <dbReference type="Google" id="ProtNLM"/>
    </source>
</evidence>
<keyword evidence="1" id="KW-0732">Signal</keyword>
<dbReference type="AlphaFoldDB" id="C9MMT5"/>
<gene>
    <name evidence="2" type="ORF">HMPREF0973_00919</name>
</gene>
<evidence type="ECO:0000256" key="1">
    <source>
        <dbReference type="SAM" id="SignalP"/>
    </source>
</evidence>
<feature type="chain" id="PRO_5002999030" description="DUF4168 domain-containing protein" evidence="1">
    <location>
        <begin position="31"/>
        <end position="131"/>
    </location>
</feature>
<evidence type="ECO:0000313" key="2">
    <source>
        <dbReference type="EMBL" id="EEX19135.1"/>
    </source>
</evidence>
<proteinExistence type="predicted"/>
<dbReference type="STRING" id="649761.HMPREF0973_00919"/>
<name>C9MMT5_9BACT</name>
<reference evidence="2 3" key="1">
    <citation type="submission" date="2009-09" db="EMBL/GenBank/DDBJ databases">
        <authorList>
            <person name="Weinstock G."/>
            <person name="Sodergren E."/>
            <person name="Clifton S."/>
            <person name="Fulton L."/>
            <person name="Fulton B."/>
            <person name="Courtney L."/>
            <person name="Fronick C."/>
            <person name="Harrison M."/>
            <person name="Strong C."/>
            <person name="Farmer C."/>
            <person name="Delahaunty K."/>
            <person name="Markovic C."/>
            <person name="Hall O."/>
            <person name="Minx P."/>
            <person name="Tomlinson C."/>
            <person name="Mitreva M."/>
            <person name="Nelson J."/>
            <person name="Hou S."/>
            <person name="Wollam A."/>
            <person name="Pepin K.H."/>
            <person name="Johnson M."/>
            <person name="Bhonagiri V."/>
            <person name="Nash W.E."/>
            <person name="Warren W."/>
            <person name="Chinwalla A."/>
            <person name="Mardis E.R."/>
            <person name="Wilson R.K."/>
        </authorList>
    </citation>
    <scope>NUCLEOTIDE SEQUENCE [LARGE SCALE GENOMIC DNA]</scope>
    <source>
        <strain evidence="2 3">F0319</strain>
    </source>
</reference>
<evidence type="ECO:0000313" key="3">
    <source>
        <dbReference type="Proteomes" id="UP000003327"/>
    </source>
</evidence>
<dbReference type="eggNOG" id="ENOG50332G1">
    <property type="taxonomic scope" value="Bacteria"/>
</dbReference>
<comment type="caution">
    <text evidence="2">The sequence shown here is derived from an EMBL/GenBank/DDBJ whole genome shotgun (WGS) entry which is preliminary data.</text>
</comment>